<dbReference type="GO" id="GO:0009055">
    <property type="term" value="F:electron transfer activity"/>
    <property type="evidence" value="ECO:0007669"/>
    <property type="project" value="InterPro"/>
</dbReference>
<dbReference type="Pfam" id="PF02298">
    <property type="entry name" value="Cu_bind_like"/>
    <property type="match status" value="2"/>
</dbReference>
<dbReference type="PANTHER" id="PTHR33021:SF235">
    <property type="entry name" value="COPPER ION BINDING _ ELECTRON CARRIER PROTEIN-RELATED"/>
    <property type="match status" value="1"/>
</dbReference>
<reference evidence="5" key="2">
    <citation type="submission" date="2025-08" db="UniProtKB">
        <authorList>
            <consortium name="RefSeq"/>
        </authorList>
    </citation>
    <scope>IDENTIFICATION</scope>
    <source>
        <tissue evidence="5">Leaves</tissue>
    </source>
</reference>
<gene>
    <name evidence="5" type="primary">LOC113690015</name>
</gene>
<feature type="compositionally biased region" description="Pro residues" evidence="1">
    <location>
        <begin position="235"/>
        <end position="276"/>
    </location>
</feature>
<evidence type="ECO:0000313" key="5">
    <source>
        <dbReference type="RefSeq" id="XP_027063642.2"/>
    </source>
</evidence>
<name>A0A6P6SDQ6_COFAR</name>
<dbReference type="Gene3D" id="2.60.40.420">
    <property type="entry name" value="Cupredoxins - blue copper proteins"/>
    <property type="match status" value="2"/>
</dbReference>
<dbReference type="OrthoDB" id="1933492at2759"/>
<feature type="signal peptide" evidence="2">
    <location>
        <begin position="1"/>
        <end position="23"/>
    </location>
</feature>
<dbReference type="GO" id="GO:0046872">
    <property type="term" value="F:metal ion binding"/>
    <property type="evidence" value="ECO:0007669"/>
    <property type="project" value="UniProtKB-KW"/>
</dbReference>
<evidence type="ECO:0000256" key="2">
    <source>
        <dbReference type="SAM" id="SignalP"/>
    </source>
</evidence>
<protein>
    <submittedName>
        <fullName evidence="5">Blue copper protein-like</fullName>
    </submittedName>
</protein>
<dbReference type="Proteomes" id="UP001652660">
    <property type="component" value="Chromosome 1e"/>
</dbReference>
<evidence type="ECO:0000256" key="1">
    <source>
        <dbReference type="SAM" id="MobiDB-lite"/>
    </source>
</evidence>
<feature type="domain" description="Phytocyanin" evidence="3">
    <location>
        <begin position="25"/>
        <end position="132"/>
    </location>
</feature>
<reference evidence="4" key="1">
    <citation type="journal article" date="2025" name="Foods">
        <title>Unveiling the Microbial Signatures of Arabica Coffee Cherries: Insights into Ripeness Specific Diversity, Functional Traits, and Implications for Quality and Safety.</title>
        <authorList>
            <consortium name="RefSeq"/>
            <person name="Tenea G.N."/>
            <person name="Cifuentes V."/>
            <person name="Reyes P."/>
            <person name="Cevallos-Vallejos M."/>
        </authorList>
    </citation>
    <scope>NUCLEOTIDE SEQUENCE [LARGE SCALE GENOMIC DNA]</scope>
</reference>
<dbReference type="SUPFAM" id="SSF49503">
    <property type="entry name" value="Cupredoxins"/>
    <property type="match status" value="2"/>
</dbReference>
<dbReference type="InterPro" id="IPR003245">
    <property type="entry name" value="Phytocyanin_dom"/>
</dbReference>
<keyword evidence="2" id="KW-0732">Signal</keyword>
<proteinExistence type="predicted"/>
<sequence length="321" mass="34699">MDFGREAVVLVLTAITMAVLGAASTVHTVGDIGGWNSDRDVDYYDWAASREFHIGDIIHFKYDPGFHNVVEVRRADYHACDAANPIATYSSPSGNDYIKIERHGHYFFICGCVDHCALTNQKKSKAHVYTVGDAAGWTNIGRVDYKTWAATKIFHVGDIILFEYNKQFHNVVRVTHKNFNSCNSTDAYATWVSGNDSFLIQRPGHYYFICSLTGHCQSGQKVDIRVPGAGAHSPSPAPAPIPTPSVPPPPSTFHPPPPPSTLPPPPPSVLPSPPSTSPGSASPAPAPSSASAFYSPRGLQMKAHFWLSTLVLAAVLNGFVG</sequence>
<dbReference type="GO" id="GO:0005886">
    <property type="term" value="C:plasma membrane"/>
    <property type="evidence" value="ECO:0007669"/>
    <property type="project" value="TreeGrafter"/>
</dbReference>
<feature type="chain" id="PRO_5045192181" evidence="2">
    <location>
        <begin position="24"/>
        <end position="321"/>
    </location>
</feature>
<dbReference type="CDD" id="cd04216">
    <property type="entry name" value="Phytocyanin"/>
    <property type="match status" value="1"/>
</dbReference>
<evidence type="ECO:0000313" key="4">
    <source>
        <dbReference type="Proteomes" id="UP001652660"/>
    </source>
</evidence>
<dbReference type="InterPro" id="IPR039391">
    <property type="entry name" value="Phytocyanin-like"/>
</dbReference>
<organism evidence="4 5">
    <name type="scientific">Coffea arabica</name>
    <name type="common">Arabian coffee</name>
    <dbReference type="NCBI Taxonomy" id="13443"/>
    <lineage>
        <taxon>Eukaryota</taxon>
        <taxon>Viridiplantae</taxon>
        <taxon>Streptophyta</taxon>
        <taxon>Embryophyta</taxon>
        <taxon>Tracheophyta</taxon>
        <taxon>Spermatophyta</taxon>
        <taxon>Magnoliopsida</taxon>
        <taxon>eudicotyledons</taxon>
        <taxon>Gunneridae</taxon>
        <taxon>Pentapetalae</taxon>
        <taxon>asterids</taxon>
        <taxon>lamiids</taxon>
        <taxon>Gentianales</taxon>
        <taxon>Rubiaceae</taxon>
        <taxon>Ixoroideae</taxon>
        <taxon>Gardenieae complex</taxon>
        <taxon>Bertiereae - Coffeeae clade</taxon>
        <taxon>Coffeeae</taxon>
        <taxon>Coffea</taxon>
    </lineage>
</organism>
<feature type="compositionally biased region" description="Low complexity" evidence="1">
    <location>
        <begin position="277"/>
        <end position="291"/>
    </location>
</feature>
<keyword evidence="4" id="KW-1185">Reference proteome</keyword>
<dbReference type="PROSITE" id="PS51485">
    <property type="entry name" value="PHYTOCYANIN"/>
    <property type="match status" value="2"/>
</dbReference>
<dbReference type="RefSeq" id="XP_027063642.2">
    <property type="nucleotide sequence ID" value="XM_027207841.2"/>
</dbReference>
<dbReference type="PANTHER" id="PTHR33021">
    <property type="entry name" value="BLUE COPPER PROTEIN"/>
    <property type="match status" value="1"/>
</dbReference>
<feature type="domain" description="Phytocyanin" evidence="3">
    <location>
        <begin position="127"/>
        <end position="228"/>
    </location>
</feature>
<evidence type="ECO:0000259" key="3">
    <source>
        <dbReference type="PROSITE" id="PS51485"/>
    </source>
</evidence>
<feature type="region of interest" description="Disordered" evidence="1">
    <location>
        <begin position="225"/>
        <end position="291"/>
    </location>
</feature>
<dbReference type="AlphaFoldDB" id="A0A6P6SDQ6"/>
<dbReference type="InterPro" id="IPR008972">
    <property type="entry name" value="Cupredoxin"/>
</dbReference>
<dbReference type="GeneID" id="113690015"/>
<accession>A0A6P6SDQ6</accession>